<evidence type="ECO:0000256" key="12">
    <source>
        <dbReference type="PIRSR" id="PIRSR634015-1"/>
    </source>
</evidence>
<evidence type="ECO:0000256" key="5">
    <source>
        <dbReference type="ARBA" id="ARBA00015611"/>
    </source>
</evidence>
<dbReference type="AlphaFoldDB" id="A0A2N3IAS8"/>
<dbReference type="Gene3D" id="1.25.40.320">
    <property type="entry name" value="Peptidase M1, leukotriene A4 hydrolase/aminopeptidase C-terminal domain"/>
    <property type="match status" value="1"/>
</dbReference>
<dbReference type="Pfam" id="PF17900">
    <property type="entry name" value="Peptidase_M1_N"/>
    <property type="match status" value="1"/>
</dbReference>
<dbReference type="EC" id="3.4.11.2" evidence="4"/>
<evidence type="ECO:0000313" key="16">
    <source>
        <dbReference type="EMBL" id="PKQ67380.1"/>
    </source>
</evidence>
<dbReference type="Gene3D" id="3.30.2010.30">
    <property type="match status" value="1"/>
</dbReference>
<dbReference type="SUPFAM" id="SSF48371">
    <property type="entry name" value="ARM repeat"/>
    <property type="match status" value="1"/>
</dbReference>
<keyword evidence="6" id="KW-0963">Cytoplasm</keyword>
<dbReference type="Pfam" id="PF09127">
    <property type="entry name" value="Leuk-A4-hydro_C"/>
    <property type="match status" value="1"/>
</dbReference>
<comment type="similarity">
    <text evidence="3">Belongs to the peptidase M1 family.</text>
</comment>
<comment type="caution">
    <text evidence="16">The sequence shown here is derived from an EMBL/GenBank/DDBJ whole genome shotgun (WGS) entry which is preliminary data.</text>
</comment>
<reference evidence="16 17" key="1">
    <citation type="submission" date="2017-06" db="EMBL/GenBank/DDBJ databases">
        <title>Raineya orbicola gen. nov., sp. nov. a slightly thermophilic bacterium of the phylum Bacteroidetes and the description of Raineyaceae fam. nov.</title>
        <authorList>
            <person name="Albuquerque L."/>
            <person name="Polonia A.R.M."/>
            <person name="Barroso C."/>
            <person name="Froufe H.J.C."/>
            <person name="Lage O."/>
            <person name="Lobo-Da-Cunha A."/>
            <person name="Egas C."/>
            <person name="Da Costa M.S."/>
        </authorList>
    </citation>
    <scope>NUCLEOTIDE SEQUENCE [LARGE SCALE GENOMIC DNA]</scope>
    <source>
        <strain evidence="16 17">SPSPC-11</strain>
    </source>
</reference>
<evidence type="ECO:0000256" key="4">
    <source>
        <dbReference type="ARBA" id="ARBA00012564"/>
    </source>
</evidence>
<dbReference type="InterPro" id="IPR042097">
    <property type="entry name" value="Aminopeptidase_N-like_N_sf"/>
</dbReference>
<dbReference type="InterPro" id="IPR015211">
    <property type="entry name" value="Peptidase_M1_C"/>
</dbReference>
<dbReference type="GO" id="GO:0005737">
    <property type="term" value="C:cytoplasm"/>
    <property type="evidence" value="ECO:0007669"/>
    <property type="project" value="UniProtKB-SubCell"/>
</dbReference>
<dbReference type="InterPro" id="IPR016024">
    <property type="entry name" value="ARM-type_fold"/>
</dbReference>
<feature type="binding site" evidence="14">
    <location>
        <position position="337"/>
    </location>
    <ligand>
        <name>Zn(2+)</name>
        <dbReference type="ChEBI" id="CHEBI:29105"/>
        <note>catalytic</note>
    </ligand>
</feature>
<feature type="binding site" evidence="13">
    <location>
        <begin position="575"/>
        <end position="577"/>
    </location>
    <ligand>
        <name>a peptide</name>
        <dbReference type="ChEBI" id="CHEBI:60466"/>
    </ligand>
</feature>
<evidence type="ECO:0000313" key="17">
    <source>
        <dbReference type="Proteomes" id="UP000233387"/>
    </source>
</evidence>
<evidence type="ECO:0000256" key="1">
    <source>
        <dbReference type="ARBA" id="ARBA00000098"/>
    </source>
</evidence>
<keyword evidence="8 14" id="KW-0479">Metal-binding</keyword>
<evidence type="ECO:0000256" key="2">
    <source>
        <dbReference type="ARBA" id="ARBA00004496"/>
    </source>
</evidence>
<keyword evidence="9" id="KW-0378">Hydrolase</keyword>
<evidence type="ECO:0000256" key="11">
    <source>
        <dbReference type="ARBA" id="ARBA00023049"/>
    </source>
</evidence>
<keyword evidence="10 14" id="KW-0862">Zinc</keyword>
<feature type="binding site" evidence="14">
    <location>
        <position position="318"/>
    </location>
    <ligand>
        <name>Zn(2+)</name>
        <dbReference type="ChEBI" id="CHEBI:29105"/>
        <note>catalytic</note>
    </ligand>
</feature>
<dbReference type="Proteomes" id="UP000233387">
    <property type="component" value="Unassembled WGS sequence"/>
</dbReference>
<dbReference type="Pfam" id="PF01433">
    <property type="entry name" value="Peptidase_M1"/>
    <property type="match status" value="1"/>
</dbReference>
<dbReference type="InterPro" id="IPR038502">
    <property type="entry name" value="M1_LTA-4_hydro/amino_C_sf"/>
</dbReference>
<comment type="cofactor">
    <cofactor evidence="14">
        <name>Zn(2+)</name>
        <dbReference type="ChEBI" id="CHEBI:29105"/>
    </cofactor>
    <text evidence="14">Binds 1 zinc ion per subunit.</text>
</comment>
<dbReference type="GO" id="GO:0006508">
    <property type="term" value="P:proteolysis"/>
    <property type="evidence" value="ECO:0007669"/>
    <property type="project" value="UniProtKB-KW"/>
</dbReference>
<dbReference type="FunFam" id="3.30.2010.30:FF:000001">
    <property type="entry name" value="Leukotriene A(4) hydrolase"/>
    <property type="match status" value="1"/>
</dbReference>
<dbReference type="SUPFAM" id="SSF55486">
    <property type="entry name" value="Metalloproteases ('zincins'), catalytic domain"/>
    <property type="match status" value="1"/>
</dbReference>
<feature type="active site" description="Proton donor" evidence="12">
    <location>
        <position position="402"/>
    </location>
</feature>
<evidence type="ECO:0000256" key="3">
    <source>
        <dbReference type="ARBA" id="ARBA00010136"/>
    </source>
</evidence>
<dbReference type="InterPro" id="IPR014782">
    <property type="entry name" value="Peptidase_M1_dom"/>
</dbReference>
<evidence type="ECO:0000256" key="7">
    <source>
        <dbReference type="ARBA" id="ARBA00022670"/>
    </source>
</evidence>
<dbReference type="EMBL" id="NKXO01000035">
    <property type="protein sequence ID" value="PKQ67380.1"/>
    <property type="molecule type" value="Genomic_DNA"/>
</dbReference>
<evidence type="ECO:0000256" key="10">
    <source>
        <dbReference type="ARBA" id="ARBA00022833"/>
    </source>
</evidence>
<dbReference type="PRINTS" id="PR00756">
    <property type="entry name" value="ALADIPTASE"/>
</dbReference>
<dbReference type="GO" id="GO:0016285">
    <property type="term" value="F:alanyl aminopeptidase activity"/>
    <property type="evidence" value="ECO:0007669"/>
    <property type="project" value="UniProtKB-EC"/>
</dbReference>
<comment type="catalytic activity">
    <reaction evidence="1">
        <text>Release of an N-terminal amino acid, Xaa-|-Yaa- from a peptide, amide or arylamide. Xaa is preferably Ala, but may be most amino acids including Pro (slow action). When a terminal hydrophobic residue is followed by a prolyl residue, the two may be released as an intact Xaa-Pro dipeptide.</text>
        <dbReference type="EC" id="3.4.11.2"/>
    </reaction>
</comment>
<dbReference type="InterPro" id="IPR001930">
    <property type="entry name" value="Peptidase_M1"/>
</dbReference>
<sequence length="626" mass="71896">MTLQNTLFSLWIGVFALFGCQELSKPKKKMQYFKDIHSFANTDKVQMHHLELDLKVDFERKVLSGSALVHFENPHKIKELILDTDKLTIKRVRLDNGEDASFKIGKSVKYLGEPLTIQIQPDTKAVAIEYETSPEAAALQWLAPEQTAGKKAPFLFSQSQCVLARSWFPCQDSPGVRFSYKARVQVPDSLLALMSAKNPQQKNTSGIYEFDMPQAIPAYLVAIAVGDLEFAPIDERTGIYAEPVILDTARKEFEDLGKMVSIAEKIYGKYEWERYDLLVLPPSFPFGGMENPRLTFATPTIIAGDKSLVSLVAHELAHSWSGNLVTNATWNDFWLNEGFTVYFERRIMEELEGRDYAEMLALLGYQDLLADIEELGANSKDTKLQLDLRQRNPDDAVTEIAYEKGYFFLRLIEENIGREKFDSFVKKYFKTFAFEAMNTENFIKFLEKELLEGNETLAHKIRYQDWIFGVGIPDNCPKVRSVRFEKVDEELKKWQTHKQTDSLQTASWSSHEWLHFIRHLPNTMTLQDMEQLDKAFGFTNSGNSEILAAWFVHCIHKKYEKAYPALEKFLMSVGRRKFLSPLYTAMCKYPETKKIAIQIYEKAKSGYHSLVRAKIEEMLGVAVQAK</sequence>
<dbReference type="PANTHER" id="PTHR45726:SF3">
    <property type="entry name" value="LEUKOTRIENE A-4 HYDROLASE"/>
    <property type="match status" value="1"/>
</dbReference>
<evidence type="ECO:0000256" key="8">
    <source>
        <dbReference type="ARBA" id="ARBA00022723"/>
    </source>
</evidence>
<feature type="binding site" evidence="13">
    <location>
        <begin position="285"/>
        <end position="290"/>
    </location>
    <ligand>
        <name>a peptide</name>
        <dbReference type="ChEBI" id="CHEBI:60466"/>
    </ligand>
</feature>
<dbReference type="GO" id="GO:0008237">
    <property type="term" value="F:metallopeptidase activity"/>
    <property type="evidence" value="ECO:0007669"/>
    <property type="project" value="UniProtKB-KW"/>
</dbReference>
<dbReference type="PANTHER" id="PTHR45726">
    <property type="entry name" value="LEUKOTRIENE A-4 HYDROLASE"/>
    <property type="match status" value="1"/>
</dbReference>
<dbReference type="GO" id="GO:0008270">
    <property type="term" value="F:zinc ion binding"/>
    <property type="evidence" value="ECO:0007669"/>
    <property type="project" value="InterPro"/>
</dbReference>
<evidence type="ECO:0000256" key="9">
    <source>
        <dbReference type="ARBA" id="ARBA00022801"/>
    </source>
</evidence>
<feature type="binding site" evidence="14">
    <location>
        <position position="314"/>
    </location>
    <ligand>
        <name>Zn(2+)</name>
        <dbReference type="ChEBI" id="CHEBI:29105"/>
        <note>catalytic</note>
    </ligand>
</feature>
<accession>A0A2N3IAS8</accession>
<evidence type="ECO:0000256" key="14">
    <source>
        <dbReference type="PIRSR" id="PIRSR634015-3"/>
    </source>
</evidence>
<organism evidence="16 17">
    <name type="scientific">Raineya orbicola</name>
    <dbReference type="NCBI Taxonomy" id="2016530"/>
    <lineage>
        <taxon>Bacteria</taxon>
        <taxon>Pseudomonadati</taxon>
        <taxon>Bacteroidota</taxon>
        <taxon>Cytophagia</taxon>
        <taxon>Cytophagales</taxon>
        <taxon>Raineyaceae</taxon>
        <taxon>Raineya</taxon>
    </lineage>
</organism>
<evidence type="ECO:0000256" key="13">
    <source>
        <dbReference type="PIRSR" id="PIRSR634015-2"/>
    </source>
</evidence>
<feature type="domain" description="Peptidase M1 leukotriene A4 hydrolase/aminopeptidase C-terminal" evidence="15">
    <location>
        <begin position="481"/>
        <end position="619"/>
    </location>
</feature>
<dbReference type="InterPro" id="IPR049980">
    <property type="entry name" value="LTA4H_cat"/>
</dbReference>
<dbReference type="InterPro" id="IPR027268">
    <property type="entry name" value="Peptidase_M4/M1_CTD_sf"/>
</dbReference>
<feature type="binding site" evidence="13">
    <location>
        <begin position="158"/>
        <end position="160"/>
    </location>
    <ligand>
        <name>a peptide</name>
        <dbReference type="ChEBI" id="CHEBI:60466"/>
    </ligand>
</feature>
<proteinExistence type="inferred from homology"/>
<dbReference type="SMART" id="SM01263">
    <property type="entry name" value="Leuk-A4-hydro_C"/>
    <property type="match status" value="1"/>
</dbReference>
<keyword evidence="7" id="KW-0645">Protease</keyword>
<protein>
    <recommendedName>
        <fullName evidence="5">Aminopeptidase N</fullName>
        <ecNumber evidence="4">3.4.11.2</ecNumber>
    </recommendedName>
</protein>
<gene>
    <name evidence="16" type="ORF">Rain11_2059</name>
</gene>
<dbReference type="Gene3D" id="2.60.40.1730">
    <property type="entry name" value="tricorn interacting facor f3 domain"/>
    <property type="match status" value="1"/>
</dbReference>
<dbReference type="SUPFAM" id="SSF63737">
    <property type="entry name" value="Leukotriene A4 hydrolase N-terminal domain"/>
    <property type="match status" value="1"/>
</dbReference>
<dbReference type="InterPro" id="IPR034015">
    <property type="entry name" value="M1_LTA4H"/>
</dbReference>
<evidence type="ECO:0000256" key="6">
    <source>
        <dbReference type="ARBA" id="ARBA00022490"/>
    </source>
</evidence>
<keyword evidence="11" id="KW-0482">Metalloprotease</keyword>
<keyword evidence="17" id="KW-1185">Reference proteome</keyword>
<dbReference type="CDD" id="cd09599">
    <property type="entry name" value="M1_LTA4H"/>
    <property type="match status" value="1"/>
</dbReference>
<comment type="subcellular location">
    <subcellularLocation>
        <location evidence="2">Cytoplasm</location>
    </subcellularLocation>
</comment>
<evidence type="ECO:0000259" key="15">
    <source>
        <dbReference type="SMART" id="SM01263"/>
    </source>
</evidence>
<dbReference type="InterPro" id="IPR045357">
    <property type="entry name" value="Aminopeptidase_N-like_N"/>
</dbReference>
<dbReference type="Gene3D" id="1.10.390.10">
    <property type="entry name" value="Neutral Protease Domain 2"/>
    <property type="match status" value="1"/>
</dbReference>
<name>A0A2N3IAS8_9BACT</name>
<feature type="active site" description="Proton acceptor" evidence="12">
    <location>
        <position position="315"/>
    </location>
</feature>